<keyword evidence="2" id="KW-0805">Transcription regulation</keyword>
<dbReference type="SUPFAM" id="SSF46785">
    <property type="entry name" value="Winged helix' DNA-binding domain"/>
    <property type="match status" value="1"/>
</dbReference>
<organism evidence="6 7">
    <name type="scientific">Dactylosporangium cerinum</name>
    <dbReference type="NCBI Taxonomy" id="1434730"/>
    <lineage>
        <taxon>Bacteria</taxon>
        <taxon>Bacillati</taxon>
        <taxon>Actinomycetota</taxon>
        <taxon>Actinomycetes</taxon>
        <taxon>Micromonosporales</taxon>
        <taxon>Micromonosporaceae</taxon>
        <taxon>Dactylosporangium</taxon>
    </lineage>
</organism>
<evidence type="ECO:0000256" key="1">
    <source>
        <dbReference type="ARBA" id="ARBA00009437"/>
    </source>
</evidence>
<comment type="caution">
    <text evidence="6">The sequence shown here is derived from an EMBL/GenBank/DDBJ whole genome shotgun (WGS) entry which is preliminary data.</text>
</comment>
<evidence type="ECO:0000313" key="7">
    <source>
        <dbReference type="Proteomes" id="UP001595912"/>
    </source>
</evidence>
<dbReference type="PANTHER" id="PTHR30346:SF0">
    <property type="entry name" value="HCA OPERON TRANSCRIPTIONAL ACTIVATOR HCAR"/>
    <property type="match status" value="1"/>
</dbReference>
<dbReference type="PROSITE" id="PS50931">
    <property type="entry name" value="HTH_LYSR"/>
    <property type="match status" value="1"/>
</dbReference>
<evidence type="ECO:0000256" key="4">
    <source>
        <dbReference type="ARBA" id="ARBA00023163"/>
    </source>
</evidence>
<dbReference type="Proteomes" id="UP001595912">
    <property type="component" value="Unassembled WGS sequence"/>
</dbReference>
<dbReference type="Gene3D" id="1.10.10.10">
    <property type="entry name" value="Winged helix-like DNA-binding domain superfamily/Winged helix DNA-binding domain"/>
    <property type="match status" value="1"/>
</dbReference>
<name>A0ABV9VT12_9ACTN</name>
<evidence type="ECO:0000259" key="5">
    <source>
        <dbReference type="PROSITE" id="PS50931"/>
    </source>
</evidence>
<dbReference type="InterPro" id="IPR005119">
    <property type="entry name" value="LysR_subst-bd"/>
</dbReference>
<dbReference type="InterPro" id="IPR036388">
    <property type="entry name" value="WH-like_DNA-bd_sf"/>
</dbReference>
<gene>
    <name evidence="6" type="ORF">ACFPIJ_17110</name>
</gene>
<reference evidence="7" key="1">
    <citation type="journal article" date="2019" name="Int. J. Syst. Evol. Microbiol.">
        <title>The Global Catalogue of Microorganisms (GCM) 10K type strain sequencing project: providing services to taxonomists for standard genome sequencing and annotation.</title>
        <authorList>
            <consortium name="The Broad Institute Genomics Platform"/>
            <consortium name="The Broad Institute Genome Sequencing Center for Infectious Disease"/>
            <person name="Wu L."/>
            <person name="Ma J."/>
        </authorList>
    </citation>
    <scope>NUCLEOTIDE SEQUENCE [LARGE SCALE GENOMIC DNA]</scope>
    <source>
        <strain evidence="7">CGMCC 4.7152</strain>
    </source>
</reference>
<dbReference type="Pfam" id="PF00126">
    <property type="entry name" value="HTH_1"/>
    <property type="match status" value="1"/>
</dbReference>
<dbReference type="InterPro" id="IPR000847">
    <property type="entry name" value="LysR_HTH_N"/>
</dbReference>
<evidence type="ECO:0000313" key="6">
    <source>
        <dbReference type="EMBL" id="MFC4999546.1"/>
    </source>
</evidence>
<proteinExistence type="inferred from homology"/>
<dbReference type="Gene3D" id="3.40.190.10">
    <property type="entry name" value="Periplasmic binding protein-like II"/>
    <property type="match status" value="2"/>
</dbReference>
<dbReference type="InterPro" id="IPR036390">
    <property type="entry name" value="WH_DNA-bd_sf"/>
</dbReference>
<sequence length="305" mass="33225">MWETIELRELRAFLVLAEELHFGRTAQRLGLTQSRVSQTIRALERKLGTQLAHRTSRRVALTGAGERFRAEAGERVAALEAVLRATSDRGRRAAGTVRLGVVTAAVVDARLRSGIDRYTAAAPGNAVEVVGLPFQDRFGPLRRGEAELMVTGSPLCQPDLVTGPVLARLPRMLAVGRGHPLAAFGDVSVEDLADHPIADLDIELPDELRAALTPRRTPGGRPIPRVGARVREVSELLLVIAGNRVVQPVTGAFAGTYGHPDVVYRPIRDLPKDRFVLAWRRRNRHAGLREFLRTLTTGGTACSST</sequence>
<dbReference type="Pfam" id="PF03466">
    <property type="entry name" value="LysR_substrate"/>
    <property type="match status" value="1"/>
</dbReference>
<dbReference type="PANTHER" id="PTHR30346">
    <property type="entry name" value="TRANSCRIPTIONAL DUAL REGULATOR HCAR-RELATED"/>
    <property type="match status" value="1"/>
</dbReference>
<evidence type="ECO:0000256" key="3">
    <source>
        <dbReference type="ARBA" id="ARBA00023125"/>
    </source>
</evidence>
<protein>
    <submittedName>
        <fullName evidence="6">LysR family transcriptional regulator</fullName>
    </submittedName>
</protein>
<dbReference type="EMBL" id="JBHSIU010000018">
    <property type="protein sequence ID" value="MFC4999546.1"/>
    <property type="molecule type" value="Genomic_DNA"/>
</dbReference>
<evidence type="ECO:0000256" key="2">
    <source>
        <dbReference type="ARBA" id="ARBA00023015"/>
    </source>
</evidence>
<accession>A0ABV9VT12</accession>
<feature type="domain" description="HTH lysR-type" evidence="5">
    <location>
        <begin position="5"/>
        <end position="62"/>
    </location>
</feature>
<keyword evidence="4" id="KW-0804">Transcription</keyword>
<dbReference type="RefSeq" id="WP_380116003.1">
    <property type="nucleotide sequence ID" value="NZ_JBHSIU010000018.1"/>
</dbReference>
<comment type="similarity">
    <text evidence="1">Belongs to the LysR transcriptional regulatory family.</text>
</comment>
<dbReference type="PRINTS" id="PR00039">
    <property type="entry name" value="HTHLYSR"/>
</dbReference>
<dbReference type="SUPFAM" id="SSF53850">
    <property type="entry name" value="Periplasmic binding protein-like II"/>
    <property type="match status" value="1"/>
</dbReference>
<keyword evidence="7" id="KW-1185">Reference proteome</keyword>
<keyword evidence="3" id="KW-0238">DNA-binding</keyword>